<name>A0A0F9EJ65_9ZZZZ</name>
<proteinExistence type="predicted"/>
<evidence type="ECO:0000259" key="1">
    <source>
        <dbReference type="Pfam" id="PF07607"/>
    </source>
</evidence>
<reference evidence="2" key="1">
    <citation type="journal article" date="2015" name="Nature">
        <title>Complex archaea that bridge the gap between prokaryotes and eukaryotes.</title>
        <authorList>
            <person name="Spang A."/>
            <person name="Saw J.H."/>
            <person name="Jorgensen S.L."/>
            <person name="Zaremba-Niedzwiedzka K."/>
            <person name="Martijn J."/>
            <person name="Lind A.E."/>
            <person name="van Eijk R."/>
            <person name="Schleper C."/>
            <person name="Guy L."/>
            <person name="Ettema T.J."/>
        </authorList>
    </citation>
    <scope>NUCLEOTIDE SEQUENCE</scope>
</reference>
<accession>A0A0F9EJ65</accession>
<dbReference type="EMBL" id="LAZR01024746">
    <property type="protein sequence ID" value="KKL74138.1"/>
    <property type="molecule type" value="Genomic_DNA"/>
</dbReference>
<dbReference type="InterPro" id="IPR011464">
    <property type="entry name" value="DUF1570"/>
</dbReference>
<dbReference type="Pfam" id="PF07607">
    <property type="entry name" value="DUF1570"/>
    <property type="match status" value="1"/>
</dbReference>
<dbReference type="AlphaFoldDB" id="A0A0F9EJ65"/>
<comment type="caution">
    <text evidence="2">The sequence shown here is derived from an EMBL/GenBank/DDBJ whole genome shotgun (WGS) entry which is preliminary data.</text>
</comment>
<organism evidence="2">
    <name type="scientific">marine sediment metagenome</name>
    <dbReference type="NCBI Taxonomy" id="412755"/>
    <lineage>
        <taxon>unclassified sequences</taxon>
        <taxon>metagenomes</taxon>
        <taxon>ecological metagenomes</taxon>
    </lineage>
</organism>
<sequence>MKRKKACPAADAAKSTGRPSAAVPCISYRRVLQGLLGLSMLAVMGCQGDLSPAMPLVTSIQRSEWAFGDVPGSLLATDHYRIRTTSGNRAMLTHLPAFMEAAYSQYLSLTGLVDRPGGRPMPIYLLASRPQWAAMTRSVTGDQSATYLAIENGGYCYRGVCVLWDMRNFATFSIAAHEGLHQLLYHRLREHVPAWAEEGLCVQAEGFAMSATTVRLDPRLNTLRMANLRKVLSAGRWLALAKLLASDAADHIKAFPMRAPEYYGQLWALVMFIRSDPNYRAGLERMIADAQAGKFRKALGVPPIMGRGRSYNRAVSVPAFRHYIEADLATFEKRFKAYAKKLAKLS</sequence>
<feature type="domain" description="DUF1570" evidence="1">
    <location>
        <begin position="175"/>
        <end position="274"/>
    </location>
</feature>
<protein>
    <recommendedName>
        <fullName evidence="1">DUF1570 domain-containing protein</fullName>
    </recommendedName>
</protein>
<evidence type="ECO:0000313" key="2">
    <source>
        <dbReference type="EMBL" id="KKL74138.1"/>
    </source>
</evidence>
<gene>
    <name evidence="2" type="ORF">LCGC14_2067900</name>
</gene>